<dbReference type="OrthoDB" id="9768685at2"/>
<gene>
    <name evidence="1" type="ORF">HMPREF9151_02542</name>
</gene>
<dbReference type="PANTHER" id="PTHR12526">
    <property type="entry name" value="GLYCOSYLTRANSFERASE"/>
    <property type="match status" value="1"/>
</dbReference>
<dbReference type="STRING" id="1127699.HMPREF9151_02542"/>
<dbReference type="AlphaFoldDB" id="L1MYF0"/>
<evidence type="ECO:0000313" key="1">
    <source>
        <dbReference type="EMBL" id="EKX96140.1"/>
    </source>
</evidence>
<evidence type="ECO:0000313" key="2">
    <source>
        <dbReference type="Proteomes" id="UP000010433"/>
    </source>
</evidence>
<name>L1MYF0_9BACT</name>
<dbReference type="Proteomes" id="UP000010433">
    <property type="component" value="Unassembled WGS sequence"/>
</dbReference>
<dbReference type="PATRIC" id="fig|1127699.3.peg.2336"/>
<keyword evidence="1" id="KW-0808">Transferase</keyword>
<comment type="caution">
    <text evidence="1">The sequence shown here is derived from an EMBL/GenBank/DDBJ whole genome shotgun (WGS) entry which is preliminary data.</text>
</comment>
<proteinExistence type="predicted"/>
<reference evidence="1 2" key="1">
    <citation type="submission" date="2012-05" db="EMBL/GenBank/DDBJ databases">
        <authorList>
            <person name="Weinstock G."/>
            <person name="Sodergren E."/>
            <person name="Lobos E.A."/>
            <person name="Fulton L."/>
            <person name="Fulton R."/>
            <person name="Courtney L."/>
            <person name="Fronick C."/>
            <person name="O'Laughlin M."/>
            <person name="Godfrey J."/>
            <person name="Wilson R.M."/>
            <person name="Miner T."/>
            <person name="Farmer C."/>
            <person name="Delehaunty K."/>
            <person name="Cordes M."/>
            <person name="Minx P."/>
            <person name="Tomlinson C."/>
            <person name="Chen J."/>
            <person name="Wollam A."/>
            <person name="Pepin K.H."/>
            <person name="Bhonagiri V."/>
            <person name="Zhang X."/>
            <person name="Suruliraj S."/>
            <person name="Warren W."/>
            <person name="Mitreva M."/>
            <person name="Mardis E.R."/>
            <person name="Wilson R.K."/>
        </authorList>
    </citation>
    <scope>NUCLEOTIDE SEQUENCE [LARGE SCALE GENOMIC DNA]</scope>
    <source>
        <strain evidence="1 2">F0055</strain>
    </source>
</reference>
<dbReference type="RefSeq" id="WP_009161402.1">
    <property type="nucleotide sequence ID" value="NZ_KB290963.1"/>
</dbReference>
<dbReference type="GO" id="GO:0016757">
    <property type="term" value="F:glycosyltransferase activity"/>
    <property type="evidence" value="ECO:0007669"/>
    <property type="project" value="UniProtKB-ARBA"/>
</dbReference>
<dbReference type="CDD" id="cd03825">
    <property type="entry name" value="GT4_WcaC-like"/>
    <property type="match status" value="1"/>
</dbReference>
<dbReference type="HOGENOM" id="CLU_009583_28_2_10"/>
<keyword evidence="2" id="KW-1185">Reference proteome</keyword>
<sequence length="424" mass="47790">MRILIVNTSEKNGGAAVAANRLMEALNSNGEDAKMLVRDKQTDDKRVVALRRSRLHWWRFLWERWCIFLHLHLSRQRLFELDIANTGTDITTLPEFKAADIIHLSWINQAMLSLADIKKIVNSGKPVVWTMHDIWPATAICHYARGCKQFHTACHHCPLLPGGGGNNDLSARVWRKKTTILQDKSILFVACSKWLEGQAKQSALLKNQIVTSIPNPIDTRIFCKQDKKQARRAFGLPENKQLILFVSQRVTDERKGVNYFIEALQQFVTEHPAMKQNTGVIILGGHSAEVAARLPIPAYALGYVSDAEKIASVYNSADLFVLPSLEDNLPNTIMEAMACGIPCVGYRVGGIPEEIDHLKNGYVAAYKDVNDLARGIYWVLNEAEYDVLSTQAIEKVISCYSQKAVSLRYIEVYNQALAFKKRKL</sequence>
<organism evidence="1 2">
    <name type="scientific">Hoylesella saccharolytica F0055</name>
    <dbReference type="NCBI Taxonomy" id="1127699"/>
    <lineage>
        <taxon>Bacteria</taxon>
        <taxon>Pseudomonadati</taxon>
        <taxon>Bacteroidota</taxon>
        <taxon>Bacteroidia</taxon>
        <taxon>Bacteroidales</taxon>
        <taxon>Prevotellaceae</taxon>
        <taxon>Hoylesella</taxon>
    </lineage>
</organism>
<protein>
    <submittedName>
        <fullName evidence="1">Glycosyltransferase, group 1 family protein</fullName>
    </submittedName>
</protein>
<dbReference type="PANTHER" id="PTHR12526:SF637">
    <property type="entry name" value="GLYCOSYLTRANSFERASE EPSF-RELATED"/>
    <property type="match status" value="1"/>
</dbReference>
<dbReference type="Pfam" id="PF13692">
    <property type="entry name" value="Glyco_trans_1_4"/>
    <property type="match status" value="1"/>
</dbReference>
<accession>L1MYF0</accession>
<dbReference type="Gene3D" id="3.40.50.2000">
    <property type="entry name" value="Glycogen Phosphorylase B"/>
    <property type="match status" value="2"/>
</dbReference>
<dbReference type="SUPFAM" id="SSF53756">
    <property type="entry name" value="UDP-Glycosyltransferase/glycogen phosphorylase"/>
    <property type="match status" value="1"/>
</dbReference>
<dbReference type="EMBL" id="AMEP01000164">
    <property type="protein sequence ID" value="EKX96140.1"/>
    <property type="molecule type" value="Genomic_DNA"/>
</dbReference>